<evidence type="ECO:0000313" key="3">
    <source>
        <dbReference type="Proteomes" id="UP000780875"/>
    </source>
</evidence>
<sequence length="68" mass="7317">MPRLHRLLVLLVALAVGVLSGVWVVQVTGVPALGGTGIGWGFLAGMLLDFVLVADFHHRPKPARVRHQ</sequence>
<evidence type="ECO:0000256" key="1">
    <source>
        <dbReference type="SAM" id="Phobius"/>
    </source>
</evidence>
<keyword evidence="1" id="KW-0472">Membrane</keyword>
<dbReference type="Proteomes" id="UP000780875">
    <property type="component" value="Unassembled WGS sequence"/>
</dbReference>
<feature type="transmembrane region" description="Helical" evidence="1">
    <location>
        <begin position="37"/>
        <end position="56"/>
    </location>
</feature>
<keyword evidence="1" id="KW-0812">Transmembrane</keyword>
<reference evidence="2 3" key="1">
    <citation type="submission" date="2021-09" db="EMBL/GenBank/DDBJ databases">
        <title>Whole genome sequence of Nocardioides sp. GBK3QG-3.</title>
        <authorList>
            <person name="Tuo L."/>
        </authorList>
    </citation>
    <scope>NUCLEOTIDE SEQUENCE [LARGE SCALE GENOMIC DNA]</scope>
    <source>
        <strain evidence="2 3">GBK3QG-3</strain>
    </source>
</reference>
<protein>
    <submittedName>
        <fullName evidence="2">Uncharacterized protein</fullName>
    </submittedName>
</protein>
<accession>A0ABS7UJY7</accession>
<proteinExistence type="predicted"/>
<keyword evidence="3" id="KW-1185">Reference proteome</keyword>
<name>A0ABS7UJY7_9ACTN</name>
<dbReference type="RefSeq" id="WP_224125391.1">
    <property type="nucleotide sequence ID" value="NZ_JAIQZJ010000023.1"/>
</dbReference>
<evidence type="ECO:0000313" key="2">
    <source>
        <dbReference type="EMBL" id="MBZ5741092.1"/>
    </source>
</evidence>
<organism evidence="2 3">
    <name type="scientific">Nocardioides mangrovi</name>
    <dbReference type="NCBI Taxonomy" id="2874580"/>
    <lineage>
        <taxon>Bacteria</taxon>
        <taxon>Bacillati</taxon>
        <taxon>Actinomycetota</taxon>
        <taxon>Actinomycetes</taxon>
        <taxon>Propionibacteriales</taxon>
        <taxon>Nocardioidaceae</taxon>
        <taxon>Nocardioides</taxon>
    </lineage>
</organism>
<gene>
    <name evidence="2" type="ORF">K8U61_23215</name>
</gene>
<keyword evidence="1" id="KW-1133">Transmembrane helix</keyword>
<dbReference type="EMBL" id="JAIQZJ010000023">
    <property type="protein sequence ID" value="MBZ5741092.1"/>
    <property type="molecule type" value="Genomic_DNA"/>
</dbReference>
<comment type="caution">
    <text evidence="2">The sequence shown here is derived from an EMBL/GenBank/DDBJ whole genome shotgun (WGS) entry which is preliminary data.</text>
</comment>